<name>A0A2T9Y3Q4_9FUNG</name>
<dbReference type="OrthoDB" id="2438138at2759"/>
<dbReference type="EMBL" id="MBFT01000818">
    <property type="protein sequence ID" value="PVU86970.1"/>
    <property type="molecule type" value="Genomic_DNA"/>
</dbReference>
<evidence type="ECO:0000313" key="2">
    <source>
        <dbReference type="EMBL" id="PVU86970.1"/>
    </source>
</evidence>
<dbReference type="Proteomes" id="UP000245699">
    <property type="component" value="Unassembled WGS sequence"/>
</dbReference>
<protein>
    <submittedName>
        <fullName evidence="2">Uncharacterized protein</fullName>
    </submittedName>
</protein>
<dbReference type="AlphaFoldDB" id="A0A2T9Y3Q4"/>
<reference evidence="2 3" key="1">
    <citation type="journal article" date="2018" name="MBio">
        <title>Comparative Genomics Reveals the Core Gene Toolbox for the Fungus-Insect Symbiosis.</title>
        <authorList>
            <person name="Wang Y."/>
            <person name="Stata M."/>
            <person name="Wang W."/>
            <person name="Stajich J.E."/>
            <person name="White M.M."/>
            <person name="Moncalvo J.M."/>
        </authorList>
    </citation>
    <scope>NUCLEOTIDE SEQUENCE [LARGE SCALE GENOMIC DNA]</scope>
    <source>
        <strain evidence="2 3">AUS-77-4</strain>
    </source>
</reference>
<feature type="region of interest" description="Disordered" evidence="1">
    <location>
        <begin position="384"/>
        <end position="407"/>
    </location>
</feature>
<comment type="caution">
    <text evidence="2">The sequence shown here is derived from an EMBL/GenBank/DDBJ whole genome shotgun (WGS) entry which is preliminary data.</text>
</comment>
<gene>
    <name evidence="2" type="ORF">BB559_006290</name>
</gene>
<sequence length="502" mass="56877">MVQTRNQKALNDTKSIEQLGNSKQINTLDTKLNDKKSSNKITTEKVPGPNTENKNDGKVLSVNGELLTVSDIDKRLQLLSKMVDVMYTNSPLLNKKENDTNKLGDYSDIDEIFSQLYISKSPQVVIEERSKEKLLVDEKQMCEMMFKPFGTIPEITGLKNALLTPLETKIPIRKQVVFTNIPNLYTCKYDENTTKETGPHKPQNYNDSKENESGTKIIKKVYDKITRKHETPDNFKLIFVDVDEKNVGILPRSNLKFDCPFVSLQFESALTTIPVGKKEEKVVNNNENDGGIGRTEAFMQYTLDKLLHTVFGLLVSNDLEKSEFFGFDRNKLDLSLTVPGKRPDFVVTFKDMLVFKGEEKKKGKVRTIALELVDKMLVGPPPPSITIPNSIDPKNPSIPKTKTEPEKNRKLKHIKNKLLGNTKSLNTKSRKSWLGNDPTCQIPYLLCYATAGNSILFVAIDKENNMVDCSDILNMESLNDRITTLLILINSVRIIRQLLLNF</sequence>
<organism evidence="2 3">
    <name type="scientific">Furculomyces boomerangus</name>
    <dbReference type="NCBI Taxonomy" id="61424"/>
    <lineage>
        <taxon>Eukaryota</taxon>
        <taxon>Fungi</taxon>
        <taxon>Fungi incertae sedis</taxon>
        <taxon>Zoopagomycota</taxon>
        <taxon>Kickxellomycotina</taxon>
        <taxon>Harpellomycetes</taxon>
        <taxon>Harpellales</taxon>
        <taxon>Harpellaceae</taxon>
        <taxon>Furculomyces</taxon>
    </lineage>
</organism>
<proteinExistence type="predicted"/>
<feature type="region of interest" description="Disordered" evidence="1">
    <location>
        <begin position="31"/>
        <end position="57"/>
    </location>
</feature>
<evidence type="ECO:0000256" key="1">
    <source>
        <dbReference type="SAM" id="MobiDB-lite"/>
    </source>
</evidence>
<accession>A0A2T9Y3Q4</accession>
<evidence type="ECO:0000313" key="3">
    <source>
        <dbReference type="Proteomes" id="UP000245699"/>
    </source>
</evidence>
<keyword evidence="3" id="KW-1185">Reference proteome</keyword>